<dbReference type="InterPro" id="IPR011050">
    <property type="entry name" value="Pectin_lyase_fold/virulence"/>
</dbReference>
<protein>
    <submittedName>
        <fullName evidence="2">T9SS type A sorting domain-containing protein</fullName>
    </submittedName>
</protein>
<dbReference type="InterPro" id="IPR006644">
    <property type="entry name" value="Cadg"/>
</dbReference>
<feature type="domain" description="Dystroglycan-type cadherin-like" evidence="1">
    <location>
        <begin position="670"/>
        <end position="760"/>
    </location>
</feature>
<reference evidence="2 3" key="1">
    <citation type="journal article" date="2018" name="Antonie Van Leeuwenhoek">
        <title>Larkinella terrae sp. nov., isolated from soil on Jeju Island, South Korea.</title>
        <authorList>
            <person name="Ten L.N."/>
            <person name="Jeon J."/>
            <person name="Park S.J."/>
            <person name="Park S."/>
            <person name="Lee S.Y."/>
            <person name="Kim M.K."/>
            <person name="Jung H.Y."/>
        </authorList>
    </citation>
    <scope>NUCLEOTIDE SEQUENCE [LARGE SCALE GENOMIC DNA]</scope>
    <source>
        <strain evidence="2 3">KCTC 52001</strain>
    </source>
</reference>
<dbReference type="InterPro" id="IPR039448">
    <property type="entry name" value="Beta_helix"/>
</dbReference>
<evidence type="ECO:0000313" key="3">
    <source>
        <dbReference type="Proteomes" id="UP000441754"/>
    </source>
</evidence>
<organism evidence="2 3">
    <name type="scientific">Larkinella terrae</name>
    <dbReference type="NCBI Taxonomy" id="2025311"/>
    <lineage>
        <taxon>Bacteria</taxon>
        <taxon>Pseudomonadati</taxon>
        <taxon>Bacteroidota</taxon>
        <taxon>Cytophagia</taxon>
        <taxon>Cytophagales</taxon>
        <taxon>Spirosomataceae</taxon>
        <taxon>Larkinella</taxon>
    </lineage>
</organism>
<dbReference type="Pfam" id="PF05345">
    <property type="entry name" value="He_PIG"/>
    <property type="match status" value="1"/>
</dbReference>
<accession>A0A7K0EF85</accession>
<dbReference type="SUPFAM" id="SSF49313">
    <property type="entry name" value="Cadherin-like"/>
    <property type="match status" value="1"/>
</dbReference>
<dbReference type="InterPro" id="IPR013783">
    <property type="entry name" value="Ig-like_fold"/>
</dbReference>
<name>A0A7K0EF85_9BACT</name>
<proteinExistence type="predicted"/>
<dbReference type="InterPro" id="IPR026444">
    <property type="entry name" value="Secre_tail"/>
</dbReference>
<dbReference type="Pfam" id="PF13229">
    <property type="entry name" value="Beta_helix"/>
    <property type="match status" value="1"/>
</dbReference>
<sequence>MKTSLPFCTLAQRFTTFLTLLFLTSLTTVYSQTKFYVTVSGGASIKDGLSWTTAYGATQLQTAIDAASTYSQSHSDEDVQVWVASGAYKPTSGADRTISFLMRNHVALYGGFEGDETLLSERPAINLNTPSGAILSGEINAAGTADNSYHVIKNTGIPLTASAVLDGFVVTGGNANSLVEEGDIHGAGMINVGGSPTVSNCHFIMNKASQGGAMSNLSGSGGISSPVITNCAFLSNTATGGAIYNFAYFGTVSPVITNCSFMENSSSNGGAMYNGLSGGGSCVPVINNCSFTGNSSTSNSGVIANDGGSPKVTNCSFTDNSAERGGVSLNYTVQTFTNCSFSGNTSVQGGGVSYQTSGTTTFKNCSFWNNGGAQTFLNLNAATIIANYCLFEPTVAGYTGANNLTTSVLPFVSATDLQLTACSPAINAGDPGSTTVTSGTTDLAGNPRFYNGGIVDIGAFEFQGDQPSPPVISSAGESSLTVTQNASSVNFTITGCETGTLNWQGSNATSGSGTTIAVPTNAVGTIIYSATCTVGSCASQPGSATATITAAPVSGSFDGYIYGADCGSFRGWAWDRNKGNTVVSVDILDGASVIATIPAGDFRQDLLNAGKGNGKHAFTFAIPDALKDNLPHTLKARVTGSSFILKDSPKALICQNSAVPPGNLPPVPPTPTVLIAPLVAQENVPFSGTLVAFTDPEGGPLTYSLSGLPIGLTLDATSRVISGTPTQVGTFLLTYSATDGPGSTNSVSFNLTVLPAPSSAITGDFDGYLDKLDCGGIRGWVWDRNKPNTPFTVEFYTEPSPGSITVLGSTLANIYRSDLKDAGKGNGAHAYNFTAPPSLASSTPVKARVLGSGFVLKGSPKTYQCAQARLSAESAGDLQVTVLGNPVTDQIQVEIRGQEGQPLRLQVTDASGRLISEQQIEKAKAVEQPIVSVSKVAPGLLVLRVSTASASKTVKVLKSH</sequence>
<evidence type="ECO:0000259" key="1">
    <source>
        <dbReference type="SMART" id="SM00736"/>
    </source>
</evidence>
<dbReference type="SMART" id="SM00736">
    <property type="entry name" value="CADG"/>
    <property type="match status" value="1"/>
</dbReference>
<dbReference type="Proteomes" id="UP000441754">
    <property type="component" value="Unassembled WGS sequence"/>
</dbReference>
<dbReference type="OrthoDB" id="960258at2"/>
<dbReference type="NCBIfam" id="NF041518">
    <property type="entry name" value="choice_anch_Q"/>
    <property type="match status" value="1"/>
</dbReference>
<dbReference type="EMBL" id="WJXZ01000001">
    <property type="protein sequence ID" value="MRS60477.1"/>
    <property type="molecule type" value="Genomic_DNA"/>
</dbReference>
<dbReference type="NCBIfam" id="TIGR04183">
    <property type="entry name" value="Por_Secre_tail"/>
    <property type="match status" value="1"/>
</dbReference>
<comment type="caution">
    <text evidence="2">The sequence shown here is derived from an EMBL/GenBank/DDBJ whole genome shotgun (WGS) entry which is preliminary data.</text>
</comment>
<dbReference type="SUPFAM" id="SSF51126">
    <property type="entry name" value="Pectin lyase-like"/>
    <property type="match status" value="1"/>
</dbReference>
<dbReference type="RefSeq" id="WP_154173425.1">
    <property type="nucleotide sequence ID" value="NZ_WJXZ01000001.1"/>
</dbReference>
<gene>
    <name evidence="2" type="ORF">GJJ30_04160</name>
</gene>
<dbReference type="AlphaFoldDB" id="A0A7K0EF85"/>
<dbReference type="GO" id="GO:0016020">
    <property type="term" value="C:membrane"/>
    <property type="evidence" value="ECO:0007669"/>
    <property type="project" value="InterPro"/>
</dbReference>
<dbReference type="GO" id="GO:0005509">
    <property type="term" value="F:calcium ion binding"/>
    <property type="evidence" value="ECO:0007669"/>
    <property type="project" value="InterPro"/>
</dbReference>
<dbReference type="InterPro" id="IPR059226">
    <property type="entry name" value="Choice_anch_Q_dom"/>
</dbReference>
<dbReference type="InterPro" id="IPR015919">
    <property type="entry name" value="Cadherin-like_sf"/>
</dbReference>
<dbReference type="Gene3D" id="2.160.20.10">
    <property type="entry name" value="Single-stranded right-handed beta-helix, Pectin lyase-like"/>
    <property type="match status" value="1"/>
</dbReference>
<dbReference type="InterPro" id="IPR012334">
    <property type="entry name" value="Pectin_lyas_fold"/>
</dbReference>
<dbReference type="Gene3D" id="2.60.40.10">
    <property type="entry name" value="Immunoglobulins"/>
    <property type="match status" value="1"/>
</dbReference>
<keyword evidence="3" id="KW-1185">Reference proteome</keyword>
<evidence type="ECO:0000313" key="2">
    <source>
        <dbReference type="EMBL" id="MRS60477.1"/>
    </source>
</evidence>